<dbReference type="AlphaFoldDB" id="A0A0E9V1B4"/>
<reference evidence="1" key="1">
    <citation type="submission" date="2014-11" db="EMBL/GenBank/DDBJ databases">
        <authorList>
            <person name="Amaro Gonzalez C."/>
        </authorList>
    </citation>
    <scope>NUCLEOTIDE SEQUENCE</scope>
</reference>
<accession>A0A0E9V1B4</accession>
<dbReference type="EMBL" id="GBXM01037352">
    <property type="protein sequence ID" value="JAH71225.1"/>
    <property type="molecule type" value="Transcribed_RNA"/>
</dbReference>
<proteinExistence type="predicted"/>
<sequence length="22" mass="2529">MYTGAMTFAESIMSKSQFRLKT</sequence>
<protein>
    <submittedName>
        <fullName evidence="1">Uncharacterized protein</fullName>
    </submittedName>
</protein>
<organism evidence="1">
    <name type="scientific">Anguilla anguilla</name>
    <name type="common">European freshwater eel</name>
    <name type="synonym">Muraena anguilla</name>
    <dbReference type="NCBI Taxonomy" id="7936"/>
    <lineage>
        <taxon>Eukaryota</taxon>
        <taxon>Metazoa</taxon>
        <taxon>Chordata</taxon>
        <taxon>Craniata</taxon>
        <taxon>Vertebrata</taxon>
        <taxon>Euteleostomi</taxon>
        <taxon>Actinopterygii</taxon>
        <taxon>Neopterygii</taxon>
        <taxon>Teleostei</taxon>
        <taxon>Anguilliformes</taxon>
        <taxon>Anguillidae</taxon>
        <taxon>Anguilla</taxon>
    </lineage>
</organism>
<evidence type="ECO:0000313" key="1">
    <source>
        <dbReference type="EMBL" id="JAH71225.1"/>
    </source>
</evidence>
<reference evidence="1" key="2">
    <citation type="journal article" date="2015" name="Fish Shellfish Immunol.">
        <title>Early steps in the European eel (Anguilla anguilla)-Vibrio vulnificus interaction in the gills: Role of the RtxA13 toxin.</title>
        <authorList>
            <person name="Callol A."/>
            <person name="Pajuelo D."/>
            <person name="Ebbesson L."/>
            <person name="Teles M."/>
            <person name="MacKenzie S."/>
            <person name="Amaro C."/>
        </authorList>
    </citation>
    <scope>NUCLEOTIDE SEQUENCE</scope>
</reference>
<name>A0A0E9V1B4_ANGAN</name>